<comment type="caution">
    <text evidence="3">The sequence shown here is derived from an EMBL/GenBank/DDBJ whole genome shotgun (WGS) entry which is preliminary data.</text>
</comment>
<dbReference type="InterPro" id="IPR044910">
    <property type="entry name" value="TM_1086_SG_dom"/>
</dbReference>
<evidence type="ECO:0000259" key="2">
    <source>
        <dbReference type="Pfam" id="PF20999"/>
    </source>
</evidence>
<dbReference type="Pfam" id="PF20999">
    <property type="entry name" value="DUF4438_C"/>
    <property type="match status" value="1"/>
</dbReference>
<dbReference type="Proteomes" id="UP000054925">
    <property type="component" value="Unassembled WGS sequence"/>
</dbReference>
<evidence type="ECO:0000313" key="3">
    <source>
        <dbReference type="EMBL" id="SAL81539.1"/>
    </source>
</evidence>
<evidence type="ECO:0000313" key="4">
    <source>
        <dbReference type="Proteomes" id="UP000054925"/>
    </source>
</evidence>
<sequence>MRYTLATLVSLPSIFDIDRPVTRLSVAPPGLSIVERDGRLHVPVTHLVPARVVGSGLGKNTAWRGDYDIQLGDAATRAQYRLGSLRFGDLVAIVDADTRRGPLFAQGRLTIGVIVHGDSTVSGHGPAVTPLLTGPAAFMRPDASPRRKSCGGDGRAARDAAPPRANAHRARPATAGGADRDGIGTLTLSV</sequence>
<dbReference type="InterPro" id="IPR048399">
    <property type="entry name" value="DUF4438_C"/>
</dbReference>
<dbReference type="EMBL" id="FCOL02000063">
    <property type="protein sequence ID" value="SAL81539.1"/>
    <property type="molecule type" value="Genomic_DNA"/>
</dbReference>
<proteinExistence type="predicted"/>
<evidence type="ECO:0000256" key="1">
    <source>
        <dbReference type="SAM" id="MobiDB-lite"/>
    </source>
</evidence>
<feature type="domain" description="DUF4438" evidence="2">
    <location>
        <begin position="31"/>
        <end position="143"/>
    </location>
</feature>
<dbReference type="RefSeq" id="WP_235025385.1">
    <property type="nucleotide sequence ID" value="NZ_FCOL02000063.1"/>
</dbReference>
<gene>
    <name evidence="3" type="ORF">AWB67_05872</name>
</gene>
<protein>
    <recommendedName>
        <fullName evidence="2">DUF4438 domain-containing protein</fullName>
    </recommendedName>
</protein>
<keyword evidence="4" id="KW-1185">Reference proteome</keyword>
<dbReference type="Gene3D" id="2.102.30.10">
    <property type="entry name" value="tm1086 (SG structure) domain"/>
    <property type="match status" value="1"/>
</dbReference>
<organism evidence="3 4">
    <name type="scientific">Caballeronia terrestris</name>
    <dbReference type="NCBI Taxonomy" id="1226301"/>
    <lineage>
        <taxon>Bacteria</taxon>
        <taxon>Pseudomonadati</taxon>
        <taxon>Pseudomonadota</taxon>
        <taxon>Betaproteobacteria</taxon>
        <taxon>Burkholderiales</taxon>
        <taxon>Burkholderiaceae</taxon>
        <taxon>Caballeronia</taxon>
    </lineage>
</organism>
<dbReference type="AlphaFoldDB" id="A0A158KL97"/>
<reference evidence="3" key="1">
    <citation type="submission" date="2016-01" db="EMBL/GenBank/DDBJ databases">
        <authorList>
            <person name="Peeters C."/>
        </authorList>
    </citation>
    <scope>NUCLEOTIDE SEQUENCE [LARGE SCALE GENOMIC DNA]</scope>
    <source>
        <strain evidence="3">LMG 22937</strain>
    </source>
</reference>
<name>A0A158KL97_9BURK</name>
<accession>A0A158KL97</accession>
<feature type="region of interest" description="Disordered" evidence="1">
    <location>
        <begin position="132"/>
        <end position="190"/>
    </location>
</feature>